<feature type="region of interest" description="Disordered" evidence="1">
    <location>
        <begin position="162"/>
        <end position="205"/>
    </location>
</feature>
<evidence type="ECO:0000313" key="3">
    <source>
        <dbReference type="Proteomes" id="UP001341281"/>
    </source>
</evidence>
<sequence length="205" mass="22660">MWNAAAALKLFDGMPLSRDPSLGLRRWLLKCSRQAEEGRAASAHCDRPGFSRRFKHLLVPWIGYCGTFRRPQRRIMVHTLASNFKHLQHLLALDAHCRRHIACVAGLRPAAVAGPVWLASTAVVPSRPGPRSPHAHPWALAAGLAPARSGSQPPRAVTLTPALPVQTLTGPDPGNRAPPASHRSVEENNLWYENTEIEHEQKYRP</sequence>
<feature type="compositionally biased region" description="Basic and acidic residues" evidence="1">
    <location>
        <begin position="196"/>
        <end position="205"/>
    </location>
</feature>
<organism evidence="2 3">
    <name type="scientific">Paspalum notatum var. saurae</name>
    <dbReference type="NCBI Taxonomy" id="547442"/>
    <lineage>
        <taxon>Eukaryota</taxon>
        <taxon>Viridiplantae</taxon>
        <taxon>Streptophyta</taxon>
        <taxon>Embryophyta</taxon>
        <taxon>Tracheophyta</taxon>
        <taxon>Spermatophyta</taxon>
        <taxon>Magnoliopsida</taxon>
        <taxon>Liliopsida</taxon>
        <taxon>Poales</taxon>
        <taxon>Poaceae</taxon>
        <taxon>PACMAD clade</taxon>
        <taxon>Panicoideae</taxon>
        <taxon>Andropogonodae</taxon>
        <taxon>Paspaleae</taxon>
        <taxon>Paspalinae</taxon>
        <taxon>Paspalum</taxon>
    </lineage>
</organism>
<dbReference type="AlphaFoldDB" id="A0AAQ3US90"/>
<gene>
    <name evidence="2" type="ORF">U9M48_041242</name>
</gene>
<keyword evidence="3" id="KW-1185">Reference proteome</keyword>
<proteinExistence type="predicted"/>
<dbReference type="EMBL" id="CP144753">
    <property type="protein sequence ID" value="WVZ95482.1"/>
    <property type="molecule type" value="Genomic_DNA"/>
</dbReference>
<name>A0AAQ3US90_PASNO</name>
<accession>A0AAQ3US90</accession>
<reference evidence="2 3" key="1">
    <citation type="submission" date="2024-02" db="EMBL/GenBank/DDBJ databases">
        <title>High-quality chromosome-scale genome assembly of Pensacola bahiagrass (Paspalum notatum Flugge var. saurae).</title>
        <authorList>
            <person name="Vega J.M."/>
            <person name="Podio M."/>
            <person name="Orjuela J."/>
            <person name="Siena L.A."/>
            <person name="Pessino S.C."/>
            <person name="Combes M.C."/>
            <person name="Mariac C."/>
            <person name="Albertini E."/>
            <person name="Pupilli F."/>
            <person name="Ortiz J.P.A."/>
            <person name="Leblanc O."/>
        </authorList>
    </citation>
    <scope>NUCLEOTIDE SEQUENCE [LARGE SCALE GENOMIC DNA]</scope>
    <source>
        <strain evidence="2">R1</strain>
        <tissue evidence="2">Leaf</tissue>
    </source>
</reference>
<evidence type="ECO:0000256" key="1">
    <source>
        <dbReference type="SAM" id="MobiDB-lite"/>
    </source>
</evidence>
<protein>
    <submittedName>
        <fullName evidence="2">Uncharacterized protein</fullName>
    </submittedName>
</protein>
<dbReference type="Proteomes" id="UP001341281">
    <property type="component" value="Chromosome 09"/>
</dbReference>
<evidence type="ECO:0000313" key="2">
    <source>
        <dbReference type="EMBL" id="WVZ95482.1"/>
    </source>
</evidence>